<dbReference type="InterPro" id="IPR024344">
    <property type="entry name" value="MDMPI_metal-binding"/>
</dbReference>
<dbReference type="STRING" id="36818.BGK67_30170"/>
<dbReference type="Gene3D" id="1.20.120.450">
    <property type="entry name" value="dinb family like domain"/>
    <property type="match status" value="1"/>
</dbReference>
<proteinExistence type="predicted"/>
<dbReference type="InterPro" id="IPR017517">
    <property type="entry name" value="Maleyloyr_isom"/>
</dbReference>
<dbReference type="RefSeq" id="WP_069923211.1">
    <property type="nucleotide sequence ID" value="NZ_MEHK01000001.1"/>
</dbReference>
<dbReference type="SUPFAM" id="SSF109854">
    <property type="entry name" value="DinB/YfiT-like putative metalloenzymes"/>
    <property type="match status" value="1"/>
</dbReference>
<accession>A0A1E5Q072</accession>
<dbReference type="Pfam" id="PF11716">
    <property type="entry name" value="MDMPI_N"/>
    <property type="match status" value="1"/>
</dbReference>
<dbReference type="GO" id="GO:0046872">
    <property type="term" value="F:metal ion binding"/>
    <property type="evidence" value="ECO:0007669"/>
    <property type="project" value="InterPro"/>
</dbReference>
<evidence type="ECO:0000259" key="2">
    <source>
        <dbReference type="Pfam" id="PF11716"/>
    </source>
</evidence>
<evidence type="ECO:0000256" key="1">
    <source>
        <dbReference type="SAM" id="MobiDB-lite"/>
    </source>
</evidence>
<dbReference type="EMBL" id="MEHK01000001">
    <property type="protein sequence ID" value="OEJ35022.1"/>
    <property type="molecule type" value="Genomic_DNA"/>
</dbReference>
<gene>
    <name evidence="3" type="ORF">BGK67_30170</name>
</gene>
<dbReference type="InterPro" id="IPR034660">
    <property type="entry name" value="DinB/YfiT-like"/>
</dbReference>
<dbReference type="NCBIfam" id="TIGR03086">
    <property type="entry name" value="TIGR03086 family metal-binding protein"/>
    <property type="match status" value="1"/>
</dbReference>
<evidence type="ECO:0000313" key="4">
    <source>
        <dbReference type="Proteomes" id="UP000095705"/>
    </source>
</evidence>
<sequence>MTDTTTIDLGPQTRIVARLAAGVPDARLADPTPCPEYAVSHLLGHITGLALAFRDAARKDLGPTTDTDPGEAAPVLPADWREALPRVLAELAEAWNDPAAWTGMTRAGGVDLPGDIAGAVAVDELVIHGWDLARATGQEYAPDQAALRASHAFLLASVEDEGRDEIFGPVVPAPDDAPLLDRTVGLSGRDPGWTAAGPDELSSDT</sequence>
<keyword evidence="4" id="KW-1185">Reference proteome</keyword>
<dbReference type="OrthoDB" id="5185819at2"/>
<protein>
    <submittedName>
        <fullName evidence="3">TIGR03086 family protein</fullName>
    </submittedName>
</protein>
<dbReference type="AlphaFoldDB" id="A0A1E5Q072"/>
<organism evidence="3 4">
    <name type="scientific">Streptomyces subrutilus</name>
    <dbReference type="NCBI Taxonomy" id="36818"/>
    <lineage>
        <taxon>Bacteria</taxon>
        <taxon>Bacillati</taxon>
        <taxon>Actinomycetota</taxon>
        <taxon>Actinomycetes</taxon>
        <taxon>Kitasatosporales</taxon>
        <taxon>Streptomycetaceae</taxon>
        <taxon>Streptomyces</taxon>
    </lineage>
</organism>
<comment type="caution">
    <text evidence="3">The sequence shown here is derived from an EMBL/GenBank/DDBJ whole genome shotgun (WGS) entry which is preliminary data.</text>
</comment>
<feature type="region of interest" description="Disordered" evidence="1">
    <location>
        <begin position="169"/>
        <end position="205"/>
    </location>
</feature>
<dbReference type="NCBIfam" id="TIGR03083">
    <property type="entry name" value="maleylpyruvate isomerase family mycothiol-dependent enzyme"/>
    <property type="match status" value="1"/>
</dbReference>
<evidence type="ECO:0000313" key="3">
    <source>
        <dbReference type="EMBL" id="OEJ35022.1"/>
    </source>
</evidence>
<reference evidence="3 4" key="1">
    <citation type="submission" date="2016-08" db="EMBL/GenBank/DDBJ databases">
        <title>The complete genome of Streptomyces subrutilus 10-1-1.</title>
        <authorList>
            <person name="Chen X."/>
        </authorList>
    </citation>
    <scope>NUCLEOTIDE SEQUENCE [LARGE SCALE GENOMIC DNA]</scope>
    <source>
        <strain evidence="3 4">10-1-1</strain>
    </source>
</reference>
<dbReference type="InterPro" id="IPR017520">
    <property type="entry name" value="CHP03086"/>
</dbReference>
<name>A0A1E5Q072_9ACTN</name>
<dbReference type="Proteomes" id="UP000095705">
    <property type="component" value="Unassembled WGS sequence"/>
</dbReference>
<feature type="domain" description="Mycothiol-dependent maleylpyruvate isomerase metal-binding" evidence="2">
    <location>
        <begin position="11"/>
        <end position="133"/>
    </location>
</feature>